<sequence length="90" mass="10666">MYLLLTFTFSFGRETSMAYLARFLLFHYTYSSPDQQIKHQSINQLYFSNVFLTLREQWIISQKPKISRGSSGTLQQQRRREARCSSGKVF</sequence>
<name>A0A8H7A808_9EURO</name>
<protein>
    <submittedName>
        <fullName evidence="2">Uncharacterized protein</fullName>
    </submittedName>
</protein>
<evidence type="ECO:0000313" key="2">
    <source>
        <dbReference type="EMBL" id="KAF7503084.1"/>
    </source>
</evidence>
<evidence type="ECO:0000256" key="1">
    <source>
        <dbReference type="SAM" id="MobiDB-lite"/>
    </source>
</evidence>
<dbReference type="Proteomes" id="UP000606974">
    <property type="component" value="Unassembled WGS sequence"/>
</dbReference>
<organism evidence="2 3">
    <name type="scientific">Endocarpon pusillum</name>
    <dbReference type="NCBI Taxonomy" id="364733"/>
    <lineage>
        <taxon>Eukaryota</taxon>
        <taxon>Fungi</taxon>
        <taxon>Dikarya</taxon>
        <taxon>Ascomycota</taxon>
        <taxon>Pezizomycotina</taxon>
        <taxon>Eurotiomycetes</taxon>
        <taxon>Chaetothyriomycetidae</taxon>
        <taxon>Verrucariales</taxon>
        <taxon>Verrucariaceae</taxon>
        <taxon>Endocarpon</taxon>
    </lineage>
</organism>
<accession>A0A8H7A808</accession>
<evidence type="ECO:0000313" key="3">
    <source>
        <dbReference type="Proteomes" id="UP000606974"/>
    </source>
</evidence>
<dbReference type="EMBL" id="JAACFV010000198">
    <property type="protein sequence ID" value="KAF7503084.1"/>
    <property type="molecule type" value="Genomic_DNA"/>
</dbReference>
<reference evidence="2" key="1">
    <citation type="submission" date="2020-02" db="EMBL/GenBank/DDBJ databases">
        <authorList>
            <person name="Palmer J.M."/>
        </authorList>
    </citation>
    <scope>NUCLEOTIDE SEQUENCE</scope>
    <source>
        <strain evidence="2">EPUS1.4</strain>
        <tissue evidence="2">Thallus</tissue>
    </source>
</reference>
<gene>
    <name evidence="2" type="ORF">GJ744_004331</name>
</gene>
<proteinExistence type="predicted"/>
<keyword evidence="3" id="KW-1185">Reference proteome</keyword>
<dbReference type="AlphaFoldDB" id="A0A8H7A808"/>
<comment type="caution">
    <text evidence="2">The sequence shown here is derived from an EMBL/GenBank/DDBJ whole genome shotgun (WGS) entry which is preliminary data.</text>
</comment>
<feature type="region of interest" description="Disordered" evidence="1">
    <location>
        <begin position="65"/>
        <end position="90"/>
    </location>
</feature>